<comment type="subcellular location">
    <subcellularLocation>
        <location evidence="1 13">Cytoplasm</location>
    </subcellularLocation>
</comment>
<evidence type="ECO:0000256" key="2">
    <source>
        <dbReference type="ARBA" id="ARBA00004699"/>
    </source>
</evidence>
<dbReference type="AlphaFoldDB" id="A0A7J7KIK5"/>
<feature type="binding site" evidence="12">
    <location>
        <position position="15"/>
    </location>
    <ligand>
        <name>Mg(2+)</name>
        <dbReference type="ChEBI" id="CHEBI:18420"/>
        <label>1</label>
    </ligand>
</feature>
<name>A0A7J7KIK5_BUGNE</name>
<reference evidence="14" key="1">
    <citation type="submission" date="2020-06" db="EMBL/GenBank/DDBJ databases">
        <title>Draft genome of Bugula neritina, a colonial animal packing powerful symbionts and potential medicines.</title>
        <authorList>
            <person name="Rayko M."/>
        </authorList>
    </citation>
    <scope>NUCLEOTIDE SEQUENCE [LARGE SCALE GENOMIC DNA]</scope>
    <source>
        <strain evidence="14">Kwan_BN1</strain>
    </source>
</reference>
<organism evidence="14 15">
    <name type="scientific">Bugula neritina</name>
    <name type="common">Brown bryozoan</name>
    <name type="synonym">Sertularia neritina</name>
    <dbReference type="NCBI Taxonomy" id="10212"/>
    <lineage>
        <taxon>Eukaryota</taxon>
        <taxon>Metazoa</taxon>
        <taxon>Spiralia</taxon>
        <taxon>Lophotrochozoa</taxon>
        <taxon>Bryozoa</taxon>
        <taxon>Gymnolaemata</taxon>
        <taxon>Cheilostomatida</taxon>
        <taxon>Flustrina</taxon>
        <taxon>Buguloidea</taxon>
        <taxon>Bugulidae</taxon>
        <taxon>Bugula</taxon>
    </lineage>
</organism>
<keyword evidence="6 13" id="KW-0963">Cytoplasm</keyword>
<evidence type="ECO:0000256" key="7">
    <source>
        <dbReference type="ARBA" id="ARBA00022723"/>
    </source>
</evidence>
<dbReference type="EMBL" id="VXIV02000473">
    <property type="protein sequence ID" value="KAF6038085.1"/>
    <property type="molecule type" value="Genomic_DNA"/>
</dbReference>
<feature type="binding site" evidence="12">
    <location>
        <position position="237"/>
    </location>
    <ligand>
        <name>Mg(2+)</name>
        <dbReference type="ChEBI" id="CHEBI:18420"/>
        <label>1</label>
    </ligand>
</feature>
<evidence type="ECO:0000256" key="11">
    <source>
        <dbReference type="PIRSR" id="PIRSR605002-2"/>
    </source>
</evidence>
<dbReference type="InterPro" id="IPR005002">
    <property type="entry name" value="PMM"/>
</dbReference>
<comment type="subunit">
    <text evidence="4 13">Homodimer.</text>
</comment>
<dbReference type="GO" id="GO:0009298">
    <property type="term" value="P:GDP-mannose biosynthetic process"/>
    <property type="evidence" value="ECO:0007669"/>
    <property type="project" value="UniProtKB-UniPathway"/>
</dbReference>
<dbReference type="Gene3D" id="3.30.1240.20">
    <property type="match status" value="1"/>
</dbReference>
<dbReference type="InterPro" id="IPR006379">
    <property type="entry name" value="HAD-SF_hydro_IIB"/>
</dbReference>
<keyword evidence="7 12" id="KW-0479">Metal-binding</keyword>
<dbReference type="SFLD" id="SFLDG01143">
    <property type="entry name" value="C2.B.3:_Phosphomannomutase_Lik"/>
    <property type="match status" value="1"/>
</dbReference>
<dbReference type="SFLD" id="SFLDG01140">
    <property type="entry name" value="C2.B:_Phosphomannomutase_and_P"/>
    <property type="match status" value="1"/>
</dbReference>
<feature type="active site" description="Proton donor/acceptor" evidence="10">
    <location>
        <position position="15"/>
    </location>
</feature>
<dbReference type="PANTHER" id="PTHR10466:SF0">
    <property type="entry name" value="PHOSPHOMANNOMUTASE"/>
    <property type="match status" value="1"/>
</dbReference>
<dbReference type="SFLD" id="SFLDS00003">
    <property type="entry name" value="Haloacid_Dehalogenase"/>
    <property type="match status" value="1"/>
</dbReference>
<evidence type="ECO:0000256" key="12">
    <source>
        <dbReference type="PIRSR" id="PIRSR605002-3"/>
    </source>
</evidence>
<feature type="binding site" evidence="12">
    <location>
        <position position="223"/>
    </location>
    <ligand>
        <name>Mg(2+)</name>
        <dbReference type="ChEBI" id="CHEBI:18420"/>
        <label>1</label>
    </ligand>
</feature>
<dbReference type="GO" id="GO:0006487">
    <property type="term" value="P:protein N-linked glycosylation"/>
    <property type="evidence" value="ECO:0007669"/>
    <property type="project" value="TreeGrafter"/>
</dbReference>
<dbReference type="InterPro" id="IPR036412">
    <property type="entry name" value="HAD-like_sf"/>
</dbReference>
<evidence type="ECO:0000256" key="10">
    <source>
        <dbReference type="PIRSR" id="PIRSR605002-1"/>
    </source>
</evidence>
<keyword evidence="15" id="KW-1185">Reference proteome</keyword>
<evidence type="ECO:0000256" key="9">
    <source>
        <dbReference type="ARBA" id="ARBA00023235"/>
    </source>
</evidence>
<comment type="pathway">
    <text evidence="2 13">Nucleotide-sugar biosynthesis; GDP-alpha-D-mannose biosynthesis; alpha-D-mannose 1-phosphate from D-fructose 6-phosphate: step 2/2.</text>
</comment>
<dbReference type="GO" id="GO:0005829">
    <property type="term" value="C:cytosol"/>
    <property type="evidence" value="ECO:0007669"/>
    <property type="project" value="TreeGrafter"/>
</dbReference>
<dbReference type="GO" id="GO:0004615">
    <property type="term" value="F:phosphomannomutase activity"/>
    <property type="evidence" value="ECO:0007669"/>
    <property type="project" value="UniProtKB-EC"/>
</dbReference>
<dbReference type="SUPFAM" id="SSF56784">
    <property type="entry name" value="HAD-like"/>
    <property type="match status" value="1"/>
</dbReference>
<comment type="similarity">
    <text evidence="3 13">Belongs to the eukaryotic PMM family.</text>
</comment>
<dbReference type="OrthoDB" id="10264771at2759"/>
<comment type="cofactor">
    <cofactor evidence="12">
        <name>Mg(2+)</name>
        <dbReference type="ChEBI" id="CHEBI:18420"/>
    </cofactor>
</comment>
<dbReference type="Pfam" id="PF03332">
    <property type="entry name" value="PMM"/>
    <property type="match status" value="1"/>
</dbReference>
<feature type="binding site" evidence="12">
    <location>
        <position position="235"/>
    </location>
    <ligand>
        <name>Mg(2+)</name>
        <dbReference type="ChEBI" id="CHEBI:18420"/>
        <label>2</label>
    </ligand>
</feature>
<feature type="active site" description="Nucleophile" evidence="10">
    <location>
        <position position="13"/>
    </location>
</feature>
<evidence type="ECO:0000256" key="13">
    <source>
        <dbReference type="RuleBase" id="RU361118"/>
    </source>
</evidence>
<proteinExistence type="inferred from homology"/>
<dbReference type="UniPathway" id="UPA00126">
    <property type="reaction ID" value="UER00424"/>
</dbReference>
<evidence type="ECO:0000256" key="6">
    <source>
        <dbReference type="ARBA" id="ARBA00022490"/>
    </source>
</evidence>
<dbReference type="CDD" id="cd02585">
    <property type="entry name" value="HAD_PMM"/>
    <property type="match status" value="1"/>
</dbReference>
<dbReference type="Gene3D" id="3.40.50.1000">
    <property type="entry name" value="HAD superfamily/HAD-like"/>
    <property type="match status" value="1"/>
</dbReference>
<dbReference type="PANTHER" id="PTHR10466">
    <property type="entry name" value="PHOSPHOMANNOMUTASE"/>
    <property type="match status" value="1"/>
</dbReference>
<keyword evidence="9 13" id="KW-0413">Isomerase</keyword>
<evidence type="ECO:0000313" key="15">
    <source>
        <dbReference type="Proteomes" id="UP000593567"/>
    </source>
</evidence>
<evidence type="ECO:0000256" key="4">
    <source>
        <dbReference type="ARBA" id="ARBA00011738"/>
    </source>
</evidence>
<evidence type="ECO:0000256" key="5">
    <source>
        <dbReference type="ARBA" id="ARBA00012730"/>
    </source>
</evidence>
<feature type="binding site" evidence="11">
    <location>
        <position position="191"/>
    </location>
    <ligand>
        <name>alpha-D-mannose 1-phosphate</name>
        <dbReference type="ChEBI" id="CHEBI:58409"/>
    </ligand>
</feature>
<feature type="binding site" evidence="11">
    <location>
        <position position="193"/>
    </location>
    <ligand>
        <name>alpha-D-mannose 1-phosphate</name>
        <dbReference type="ChEBI" id="CHEBI:58409"/>
    </ligand>
</feature>
<dbReference type="InterPro" id="IPR043169">
    <property type="entry name" value="PMM_cap"/>
</dbReference>
<dbReference type="NCBIfam" id="TIGR01484">
    <property type="entry name" value="HAD-SF-IIB"/>
    <property type="match status" value="1"/>
</dbReference>
<evidence type="ECO:0000313" key="14">
    <source>
        <dbReference type="EMBL" id="KAF6038085.1"/>
    </source>
</evidence>
<dbReference type="Proteomes" id="UP000593567">
    <property type="component" value="Unassembled WGS sequence"/>
</dbReference>
<dbReference type="InterPro" id="IPR023214">
    <property type="entry name" value="HAD_sf"/>
</dbReference>
<dbReference type="GO" id="GO:0006013">
    <property type="term" value="P:mannose metabolic process"/>
    <property type="evidence" value="ECO:0007669"/>
    <property type="project" value="TreeGrafter"/>
</dbReference>
<keyword evidence="8 12" id="KW-0460">Magnesium</keyword>
<sequence length="261" mass="30213">MSPKHASKLFIFDIDGTLTASRKKITPDMEEFMSKVTEEVTVALVGGSDFVKINEQLNGQALVKYEYVFSENGLVYHRNGELVATKSIQEHMGNEKLQSFINFALKYMSELTLPCKSIYFQSFIFKKMRYFHRVPKGHAKCMSRGKKLLQEERDEFGEYDKVHHIREKFVAELRKQFPEMGLVYSIGGQISFDVFPEGWDKRYCLQHLFTEGNSFTEVHFFGDKTFPGGNDHEIFTDPRVIGHTVTSPEDTRKQLTDMLFS</sequence>
<feature type="binding site" evidence="12">
    <location>
        <position position="13"/>
    </location>
    <ligand>
        <name>Mg(2+)</name>
        <dbReference type="ChEBI" id="CHEBI:18420"/>
        <label>1</label>
    </ligand>
</feature>
<accession>A0A7J7KIK5</accession>
<comment type="catalytic activity">
    <reaction evidence="13">
        <text>alpha-D-mannose 1-phosphate = D-mannose 6-phosphate</text>
        <dbReference type="Rhea" id="RHEA:11140"/>
        <dbReference type="ChEBI" id="CHEBI:58409"/>
        <dbReference type="ChEBI" id="CHEBI:58735"/>
        <dbReference type="EC" id="5.4.2.8"/>
    </reaction>
</comment>
<evidence type="ECO:0000256" key="3">
    <source>
        <dbReference type="ARBA" id="ARBA00009736"/>
    </source>
</evidence>
<evidence type="ECO:0000256" key="1">
    <source>
        <dbReference type="ARBA" id="ARBA00004496"/>
    </source>
</evidence>
<dbReference type="GO" id="GO:0046872">
    <property type="term" value="F:metal ion binding"/>
    <property type="evidence" value="ECO:0007669"/>
    <property type="project" value="UniProtKB-KW"/>
</dbReference>
<feature type="binding site" evidence="11">
    <location>
        <position position="22"/>
    </location>
    <ligand>
        <name>alpha-D-mannose 1-phosphate</name>
        <dbReference type="ChEBI" id="CHEBI:58409"/>
    </ligand>
</feature>
<feature type="binding site" evidence="11">
    <location>
        <position position="153"/>
    </location>
    <ligand>
        <name>alpha-D-mannose 1-phosphate</name>
        <dbReference type="ChEBI" id="CHEBI:58409"/>
    </ligand>
</feature>
<comment type="function">
    <text evidence="13">Involved in the synthesis of the GDP-mannose and dolichol-phosphate-mannose required for a number of critical mannosyl transfer reactions.</text>
</comment>
<evidence type="ECO:0000256" key="8">
    <source>
        <dbReference type="ARBA" id="ARBA00022842"/>
    </source>
</evidence>
<gene>
    <name evidence="14" type="ORF">EB796_003609</name>
</gene>
<dbReference type="FunFam" id="3.30.1240.20:FF:000001">
    <property type="entry name" value="Phosphomannomutase"/>
    <property type="match status" value="1"/>
</dbReference>
<protein>
    <recommendedName>
        <fullName evidence="5 13">Phosphomannomutase</fullName>
        <ecNumber evidence="5 13">5.4.2.8</ecNumber>
    </recommendedName>
</protein>
<comment type="caution">
    <text evidence="14">The sequence shown here is derived from an EMBL/GenBank/DDBJ whole genome shotgun (WGS) entry which is preliminary data.</text>
</comment>
<dbReference type="EC" id="5.4.2.8" evidence="5 13"/>